<proteinExistence type="predicted"/>
<dbReference type="SUPFAM" id="SSF81383">
    <property type="entry name" value="F-box domain"/>
    <property type="match status" value="1"/>
</dbReference>
<organism evidence="2 3">
    <name type="scientific">Ancylostoma caninum</name>
    <name type="common">Dog hookworm</name>
    <dbReference type="NCBI Taxonomy" id="29170"/>
    <lineage>
        <taxon>Eukaryota</taxon>
        <taxon>Metazoa</taxon>
        <taxon>Ecdysozoa</taxon>
        <taxon>Nematoda</taxon>
        <taxon>Chromadorea</taxon>
        <taxon>Rhabditida</taxon>
        <taxon>Rhabditina</taxon>
        <taxon>Rhabditomorpha</taxon>
        <taxon>Strongyloidea</taxon>
        <taxon>Ancylostomatidae</taxon>
        <taxon>Ancylostomatinae</taxon>
        <taxon>Ancylostoma</taxon>
    </lineage>
</organism>
<keyword evidence="3" id="KW-1185">Reference proteome</keyword>
<sequence length="366" mass="42904">MPENGDLLFDFDFEPFDSYEFHRWSELPYVLKIKILQYLPYPTIRQFMFLSKECYSLASNAKIQAKVVRLHEQSYRMEMFNIPGEKNRLDLVVHWMPPDKQLLRNAHKEYRLSFAEDPNGGCYVEKIRSRKGRVSVTRGMHYDEDTYTTAMRVLFCIARFMDILSVEIQLRSLYPQIERVLKEEPSCPTLCSDTFDIRTEDRELVPMFLPFLRPKCRWVIFTHGLVESGNIFLQTSFFDNDVVRAARDMYIDVKTGTDSQVTKLQAPVLRIQSPYLSAWCINKLILQWLEGERKITFIQIRATRELPKNEVFQGIDPAKLITGAEASDGRHYNPALYTLVRSDHGDLVVYLDTDYCNLSDPFQFSH</sequence>
<dbReference type="Proteomes" id="UP000252519">
    <property type="component" value="Unassembled WGS sequence"/>
</dbReference>
<comment type="caution">
    <text evidence="2">The sequence shown here is derived from an EMBL/GenBank/DDBJ whole genome shotgun (WGS) entry which is preliminary data.</text>
</comment>
<accession>A0A368GI98</accession>
<dbReference type="InterPro" id="IPR036047">
    <property type="entry name" value="F-box-like_dom_sf"/>
</dbReference>
<name>A0A368GI98_ANCCA</name>
<dbReference type="OrthoDB" id="5862011at2759"/>
<dbReference type="AlphaFoldDB" id="A0A368GI98"/>
<dbReference type="EMBL" id="JOJR01000139">
    <property type="protein sequence ID" value="RCN44093.1"/>
    <property type="molecule type" value="Genomic_DNA"/>
</dbReference>
<evidence type="ECO:0000313" key="2">
    <source>
        <dbReference type="EMBL" id="RCN44093.1"/>
    </source>
</evidence>
<feature type="domain" description="F-box" evidence="1">
    <location>
        <begin position="24"/>
        <end position="61"/>
    </location>
</feature>
<evidence type="ECO:0000313" key="3">
    <source>
        <dbReference type="Proteomes" id="UP000252519"/>
    </source>
</evidence>
<protein>
    <submittedName>
        <fullName evidence="2">F-box domain protein</fullName>
    </submittedName>
</protein>
<evidence type="ECO:0000259" key="1">
    <source>
        <dbReference type="Pfam" id="PF00646"/>
    </source>
</evidence>
<reference evidence="2 3" key="1">
    <citation type="submission" date="2014-10" db="EMBL/GenBank/DDBJ databases">
        <title>Draft genome of the hookworm Ancylostoma caninum.</title>
        <authorList>
            <person name="Mitreva M."/>
        </authorList>
    </citation>
    <scope>NUCLEOTIDE SEQUENCE [LARGE SCALE GENOMIC DNA]</scope>
    <source>
        <strain evidence="2 3">Baltimore</strain>
    </source>
</reference>
<gene>
    <name evidence="2" type="ORF">ANCCAN_09956</name>
</gene>
<dbReference type="InterPro" id="IPR001810">
    <property type="entry name" value="F-box_dom"/>
</dbReference>
<dbReference type="Pfam" id="PF00646">
    <property type="entry name" value="F-box"/>
    <property type="match status" value="1"/>
</dbReference>